<comment type="caution">
    <text evidence="1">The sequence shown here is derived from an EMBL/GenBank/DDBJ whole genome shotgun (WGS) entry which is preliminary data.</text>
</comment>
<evidence type="ECO:0000313" key="2">
    <source>
        <dbReference type="Proteomes" id="UP001326199"/>
    </source>
</evidence>
<dbReference type="EMBL" id="JAFFHB010000001">
    <property type="protein sequence ID" value="KAK4672738.1"/>
    <property type="molecule type" value="Genomic_DNA"/>
</dbReference>
<reference evidence="1 2" key="1">
    <citation type="journal article" date="2023" name="bioRxiv">
        <title>High-quality genome assemblies of four members of thePodospora anserinaspecies complex.</title>
        <authorList>
            <person name="Ament-Velasquez S.L."/>
            <person name="Vogan A.A."/>
            <person name="Wallerman O."/>
            <person name="Hartmann F."/>
            <person name="Gautier V."/>
            <person name="Silar P."/>
            <person name="Giraud T."/>
            <person name="Johannesson H."/>
        </authorList>
    </citation>
    <scope>NUCLEOTIDE SEQUENCE [LARGE SCALE GENOMIC DNA]</scope>
    <source>
        <strain evidence="1 2">CBS 411.78</strain>
    </source>
</reference>
<dbReference type="RefSeq" id="XP_062770060.1">
    <property type="nucleotide sequence ID" value="XM_062905140.1"/>
</dbReference>
<proteinExistence type="predicted"/>
<gene>
    <name evidence="1" type="ORF">QC763_0006900</name>
</gene>
<accession>A0ABR0HXF9</accession>
<protein>
    <submittedName>
        <fullName evidence="1">Uncharacterized protein</fullName>
    </submittedName>
</protein>
<evidence type="ECO:0000313" key="1">
    <source>
        <dbReference type="EMBL" id="KAK4672738.1"/>
    </source>
</evidence>
<organism evidence="1 2">
    <name type="scientific">Podospora pseudopauciseta</name>
    <dbReference type="NCBI Taxonomy" id="2093780"/>
    <lineage>
        <taxon>Eukaryota</taxon>
        <taxon>Fungi</taxon>
        <taxon>Dikarya</taxon>
        <taxon>Ascomycota</taxon>
        <taxon>Pezizomycotina</taxon>
        <taxon>Sordariomycetes</taxon>
        <taxon>Sordariomycetidae</taxon>
        <taxon>Sordariales</taxon>
        <taxon>Podosporaceae</taxon>
        <taxon>Podospora</taxon>
    </lineage>
</organism>
<dbReference type="GeneID" id="87925063"/>
<keyword evidence="2" id="KW-1185">Reference proteome</keyword>
<name>A0ABR0HXF9_9PEZI</name>
<dbReference type="Proteomes" id="UP001326199">
    <property type="component" value="Unassembled WGS sequence"/>
</dbReference>
<sequence length="77" mass="9102">MPRPAWQPWGLEQDMEWWNFDVFIRNGLKMGGDDGLVRSLREGEDVCYRTMLSSHLIFWLSTHSGMVVRLDFWVLVS</sequence>